<proteinExistence type="predicted"/>
<dbReference type="InterPro" id="IPR003848">
    <property type="entry name" value="DUF218"/>
</dbReference>
<organism evidence="2 3">
    <name type="scientific">Symbiobacterium thermophilum</name>
    <dbReference type="NCBI Taxonomy" id="2734"/>
    <lineage>
        <taxon>Bacteria</taxon>
        <taxon>Bacillati</taxon>
        <taxon>Bacillota</taxon>
        <taxon>Clostridia</taxon>
        <taxon>Eubacteriales</taxon>
        <taxon>Symbiobacteriaceae</taxon>
        <taxon>Symbiobacterium</taxon>
    </lineage>
</organism>
<feature type="domain" description="DUF218" evidence="1">
    <location>
        <begin position="32"/>
        <end position="166"/>
    </location>
</feature>
<dbReference type="InterPro" id="IPR051599">
    <property type="entry name" value="Cell_Envelope_Assoc"/>
</dbReference>
<comment type="caution">
    <text evidence="2">The sequence shown here is derived from an EMBL/GenBank/DDBJ whole genome shotgun (WGS) entry which is preliminary data.</text>
</comment>
<dbReference type="Gene3D" id="3.40.50.620">
    <property type="entry name" value="HUPs"/>
    <property type="match status" value="1"/>
</dbReference>
<gene>
    <name evidence="2" type="ORF">CWE10_19940</name>
</gene>
<accession>A0A953IC50</accession>
<dbReference type="PANTHER" id="PTHR30336:SF20">
    <property type="entry name" value="DUF218 DOMAIN-CONTAINING PROTEIN"/>
    <property type="match status" value="1"/>
</dbReference>
<dbReference type="AlphaFoldDB" id="A0A953IC50"/>
<reference evidence="2" key="1">
    <citation type="submission" date="2017-11" db="EMBL/GenBank/DDBJ databases">
        <title>Three new genomes from thermophilic consortium.</title>
        <authorList>
            <person name="Quaggio R."/>
            <person name="Amgarten D."/>
            <person name="Setubal J.C."/>
        </authorList>
    </citation>
    <scope>NUCLEOTIDE SEQUENCE</scope>
    <source>
        <strain evidence="2">ZCTH01-B2</strain>
    </source>
</reference>
<sequence length="199" mass="22811">MRIAEIDLESLSSLQIARLVMGERYYRGETADVIFVFGGQSPERVRHAAKLFHAGKAPLLLLSGGTKFGQRHPPEAVAMREQALELGVPPEVILIETDSNHTVENVLCSLVVLHRKVGLHRIRRLIAVTVPWHMRRSLLALRTYLPRWIEPIPCPVWLPGFDPQRWWEHPEASWRVPREARKVVAYVREGFVADEEVHL</sequence>
<dbReference type="Pfam" id="PF02698">
    <property type="entry name" value="DUF218"/>
    <property type="match status" value="1"/>
</dbReference>
<dbReference type="RefSeq" id="WP_273381855.1">
    <property type="nucleotide sequence ID" value="NZ_PIUK01000480.1"/>
</dbReference>
<dbReference type="PANTHER" id="PTHR30336">
    <property type="entry name" value="INNER MEMBRANE PROTEIN, PROBABLE PERMEASE"/>
    <property type="match status" value="1"/>
</dbReference>
<name>A0A953IC50_SYMTR</name>
<evidence type="ECO:0000259" key="1">
    <source>
        <dbReference type="Pfam" id="PF02698"/>
    </source>
</evidence>
<dbReference type="GO" id="GO:0005886">
    <property type="term" value="C:plasma membrane"/>
    <property type="evidence" value="ECO:0007669"/>
    <property type="project" value="TreeGrafter"/>
</dbReference>
<dbReference type="EMBL" id="PIUK01000480">
    <property type="protein sequence ID" value="MBY6278373.1"/>
    <property type="molecule type" value="Genomic_DNA"/>
</dbReference>
<protein>
    <submittedName>
        <fullName evidence="2">YdcF family protein</fullName>
    </submittedName>
</protein>
<dbReference type="Proteomes" id="UP000732377">
    <property type="component" value="Unassembled WGS sequence"/>
</dbReference>
<evidence type="ECO:0000313" key="2">
    <source>
        <dbReference type="EMBL" id="MBY6278373.1"/>
    </source>
</evidence>
<dbReference type="CDD" id="cd06259">
    <property type="entry name" value="YdcF-like"/>
    <property type="match status" value="1"/>
</dbReference>
<dbReference type="InterPro" id="IPR014729">
    <property type="entry name" value="Rossmann-like_a/b/a_fold"/>
</dbReference>
<evidence type="ECO:0000313" key="3">
    <source>
        <dbReference type="Proteomes" id="UP000732377"/>
    </source>
</evidence>